<keyword evidence="4 13" id="KW-0255">Endonuclease</keyword>
<evidence type="ECO:0000256" key="9">
    <source>
        <dbReference type="SAM" id="Coils"/>
    </source>
</evidence>
<proteinExistence type="predicted"/>
<feature type="coiled-coil region" evidence="9">
    <location>
        <begin position="671"/>
        <end position="698"/>
    </location>
</feature>
<evidence type="ECO:0000256" key="6">
    <source>
        <dbReference type="ARBA" id="ARBA00022840"/>
    </source>
</evidence>
<keyword evidence="9" id="KW-0175">Coiled coil</keyword>
<dbReference type="InterPro" id="IPR046893">
    <property type="entry name" value="MSSS"/>
</dbReference>
<dbReference type="AlphaFoldDB" id="A0AB40BI79"/>
<dbReference type="Pfam" id="PF01713">
    <property type="entry name" value="Smr"/>
    <property type="match status" value="1"/>
</dbReference>
<dbReference type="GO" id="GO:0005524">
    <property type="term" value="F:ATP binding"/>
    <property type="evidence" value="ECO:0007669"/>
    <property type="project" value="UniProtKB-KW"/>
</dbReference>
<feature type="coiled-coil region" evidence="9">
    <location>
        <begin position="221"/>
        <end position="248"/>
    </location>
</feature>
<keyword evidence="2" id="KW-0699">rRNA-binding</keyword>
<evidence type="ECO:0000256" key="4">
    <source>
        <dbReference type="ARBA" id="ARBA00022759"/>
    </source>
</evidence>
<feature type="domain" description="Smr" evidence="11">
    <location>
        <begin position="864"/>
        <end position="935"/>
    </location>
</feature>
<dbReference type="InterPro" id="IPR027417">
    <property type="entry name" value="P-loop_NTPase"/>
</dbReference>
<dbReference type="GO" id="GO:0004519">
    <property type="term" value="F:endonuclease activity"/>
    <property type="evidence" value="ECO:0007669"/>
    <property type="project" value="UniProtKB-KW"/>
</dbReference>
<dbReference type="GO" id="GO:0045910">
    <property type="term" value="P:negative regulation of DNA recombination"/>
    <property type="evidence" value="ECO:0007669"/>
    <property type="project" value="InterPro"/>
</dbReference>
<dbReference type="GO" id="GO:0016887">
    <property type="term" value="F:ATP hydrolysis activity"/>
    <property type="evidence" value="ECO:0007669"/>
    <property type="project" value="InterPro"/>
</dbReference>
<dbReference type="SUPFAM" id="SSF48334">
    <property type="entry name" value="DNA repair protein MutS, domain III"/>
    <property type="match status" value="1"/>
</dbReference>
<dbReference type="InterPro" id="IPR002625">
    <property type="entry name" value="Smr_dom"/>
</dbReference>
<dbReference type="InterPro" id="IPR007696">
    <property type="entry name" value="DNA_mismatch_repair_MutS_core"/>
</dbReference>
<dbReference type="NCBIfam" id="TIGR01069">
    <property type="entry name" value="mutS2"/>
    <property type="match status" value="1"/>
</dbReference>
<keyword evidence="12" id="KW-1185">Reference proteome</keyword>
<dbReference type="SUPFAM" id="SSF160443">
    <property type="entry name" value="SMR domain-like"/>
    <property type="match status" value="1"/>
</dbReference>
<dbReference type="InterPro" id="IPR036187">
    <property type="entry name" value="DNA_mismatch_repair_MutS_sf"/>
</dbReference>
<evidence type="ECO:0000256" key="8">
    <source>
        <dbReference type="ARBA" id="ARBA00023125"/>
    </source>
</evidence>
<keyword evidence="8" id="KW-0238">DNA-binding</keyword>
<dbReference type="SMART" id="SM00463">
    <property type="entry name" value="SMR"/>
    <property type="match status" value="1"/>
</dbReference>
<dbReference type="PROSITE" id="PS50828">
    <property type="entry name" value="SMR"/>
    <property type="match status" value="1"/>
</dbReference>
<evidence type="ECO:0000256" key="3">
    <source>
        <dbReference type="ARBA" id="ARBA00022741"/>
    </source>
</evidence>
<evidence type="ECO:0000256" key="7">
    <source>
        <dbReference type="ARBA" id="ARBA00022884"/>
    </source>
</evidence>
<dbReference type="GeneID" id="120263286"/>
<evidence type="ECO:0000313" key="13">
    <source>
        <dbReference type="RefSeq" id="XP_039127091.1"/>
    </source>
</evidence>
<reference evidence="13" key="2">
    <citation type="submission" date="2025-08" db="UniProtKB">
        <authorList>
            <consortium name="RefSeq"/>
        </authorList>
    </citation>
    <scope>IDENTIFICATION</scope>
</reference>
<dbReference type="FunFam" id="3.40.50.300:FF:001814">
    <property type="entry name" value="DNA mismatch repair protein MutS type 2"/>
    <property type="match status" value="1"/>
</dbReference>
<dbReference type="GO" id="GO:0006298">
    <property type="term" value="P:mismatch repair"/>
    <property type="evidence" value="ECO:0007669"/>
    <property type="project" value="InterPro"/>
</dbReference>
<dbReference type="Gene3D" id="3.30.1370.110">
    <property type="match status" value="1"/>
</dbReference>
<keyword evidence="5" id="KW-0378">Hydrolase</keyword>
<evidence type="ECO:0000256" key="5">
    <source>
        <dbReference type="ARBA" id="ARBA00022801"/>
    </source>
</evidence>
<dbReference type="PANTHER" id="PTHR48466:SF1">
    <property type="entry name" value="SMR DOMAIN-CONTAINING PROTEIN"/>
    <property type="match status" value="1"/>
</dbReference>
<dbReference type="Pfam" id="PF00488">
    <property type="entry name" value="MutS_V"/>
    <property type="match status" value="1"/>
</dbReference>
<keyword evidence="7" id="KW-0694">RNA-binding</keyword>
<dbReference type="GO" id="GO:0140664">
    <property type="term" value="F:ATP-dependent DNA damage sensor activity"/>
    <property type="evidence" value="ECO:0007669"/>
    <property type="project" value="InterPro"/>
</dbReference>
<evidence type="ECO:0000256" key="2">
    <source>
        <dbReference type="ARBA" id="ARBA00022730"/>
    </source>
</evidence>
<dbReference type="SMART" id="SM00534">
    <property type="entry name" value="MUTSac"/>
    <property type="match status" value="1"/>
</dbReference>
<accession>A0AB40BI79</accession>
<organism evidence="12 13">
    <name type="scientific">Dioscorea cayennensis subsp. rotundata</name>
    <name type="common">White Guinea yam</name>
    <name type="synonym">Dioscorea rotundata</name>
    <dbReference type="NCBI Taxonomy" id="55577"/>
    <lineage>
        <taxon>Eukaryota</taxon>
        <taxon>Viridiplantae</taxon>
        <taxon>Streptophyta</taxon>
        <taxon>Embryophyta</taxon>
        <taxon>Tracheophyta</taxon>
        <taxon>Spermatophyta</taxon>
        <taxon>Magnoliopsida</taxon>
        <taxon>Liliopsida</taxon>
        <taxon>Dioscoreales</taxon>
        <taxon>Dioscoreaceae</taxon>
        <taxon>Dioscorea</taxon>
    </lineage>
</organism>
<dbReference type="SMART" id="SM00533">
    <property type="entry name" value="MUTSd"/>
    <property type="match status" value="1"/>
</dbReference>
<dbReference type="Proteomes" id="UP001515500">
    <property type="component" value="Chromosome 1"/>
</dbReference>
<evidence type="ECO:0000259" key="11">
    <source>
        <dbReference type="PROSITE" id="PS50828"/>
    </source>
</evidence>
<dbReference type="SUPFAM" id="SSF52540">
    <property type="entry name" value="P-loop containing nucleoside triphosphate hydrolases"/>
    <property type="match status" value="1"/>
</dbReference>
<name>A0AB40BI79_DIOCR</name>
<dbReference type="InterPro" id="IPR036063">
    <property type="entry name" value="Smr_dom_sf"/>
</dbReference>
<evidence type="ECO:0000313" key="12">
    <source>
        <dbReference type="Proteomes" id="UP001515500"/>
    </source>
</evidence>
<keyword evidence="3" id="KW-0547">Nucleotide-binding</keyword>
<sequence>MAILRGFTPLLYPPKLHHFPQSRVLILAKSLISIPNSISRGFSIIHNDSQPSSISKAATFAFPETENKVRLSEELCKETEETLEWPSICAQVSSFASTAAGRAACQRSGLPSGQARAESQKLLDQTAAAALLPQALDFSGIEDVSDIVRLAVAGELLTVRELCTVERSLQAARRVLQDLERIGESSDRFTPLLGILQDCDFMTELVEKIGYCIDCTLSIILDRASAKLESVRLERKENMEKLDTLLKEVSVSVYQAGGIDSPLITKRRSRMCVGIKASHKSLLPGGVVLSVSSSGATYFMEPRDAIELNNMEVRLSNAERAEELAVLGFLTAEVACSETRIRCLMEKILELDFACARGAYAKWMNGVCPEFIEGFEKIDSRRDGNFLQVDIEGIQHPLLLEPFLRSLSLVPKQQSGTAKMLSQSDQAMSSGKLLEGKAPVPLDIKVQNTKKVVVISGPNTGGKTATMKTLGLAAIMSKAGLFLPARNTPRLPWFDQILADIGDHQSLEHSLSTFSAHISRICKILDAASEKSLVLIDEIGCGTDPSEGVALSTSILQHLAGCVNLAMVTTHYTDLSLLKATDSRFENAAMEFCMDTLQPTYRILWGSTGNSNALSIAKSIGFDQEVLDRAQQWVQRLVPDKQKERQGLLYQSLLEERNCLEAQATEAASILSEVKKLHFEINSEAEDLENREAALKAKETKSIQQELRSISSRMDDIIKKFEKQLEIANPDQFNSIMRDTEAAIASIVASHSASGFMLTEETEYHSTYMPQVGDKVYVKGLGDKLATVIETLAEDGTAMVQYGKIRIRTKRNDMRPVNNVKDNFNRSKPPLKEQRRSAQRVIVAENKDDDSTFGPAVRTSKNTVDLRGMRVDEAALRLQMAISECKSYGVLFVVHGMGTGAVKERTLHILRSHPRVTKFEEENPMNYGCTIAYIK</sequence>
<dbReference type="InterPro" id="IPR000432">
    <property type="entry name" value="DNA_mismatch_repair_MutS_C"/>
</dbReference>
<keyword evidence="1" id="KW-0540">Nuclease</keyword>
<protein>
    <submittedName>
        <fullName evidence="13">Endonuclease MutS2</fullName>
    </submittedName>
</protein>
<gene>
    <name evidence="13" type="primary">LOC120263286</name>
</gene>
<dbReference type="FunFam" id="3.30.1370.110:FF:000004">
    <property type="entry name" value="Endonuclease MutS2"/>
    <property type="match status" value="1"/>
</dbReference>
<evidence type="ECO:0000256" key="10">
    <source>
        <dbReference type="SAM" id="MobiDB-lite"/>
    </source>
</evidence>
<dbReference type="GO" id="GO:0019843">
    <property type="term" value="F:rRNA binding"/>
    <property type="evidence" value="ECO:0007669"/>
    <property type="project" value="UniProtKB-KW"/>
</dbReference>
<dbReference type="PIRSF" id="PIRSF005814">
    <property type="entry name" value="MutS_YshD"/>
    <property type="match status" value="1"/>
</dbReference>
<dbReference type="Gene3D" id="3.40.50.300">
    <property type="entry name" value="P-loop containing nucleotide triphosphate hydrolases"/>
    <property type="match status" value="1"/>
</dbReference>
<keyword evidence="6" id="KW-0067">ATP-binding</keyword>
<evidence type="ECO:0000256" key="1">
    <source>
        <dbReference type="ARBA" id="ARBA00022722"/>
    </source>
</evidence>
<dbReference type="Pfam" id="PF20297">
    <property type="entry name" value="MSSS"/>
    <property type="match status" value="1"/>
</dbReference>
<dbReference type="PANTHER" id="PTHR48466">
    <property type="entry name" value="OS10G0509000 PROTEIN-RELATED"/>
    <property type="match status" value="1"/>
</dbReference>
<dbReference type="InterPro" id="IPR045076">
    <property type="entry name" value="MutS"/>
</dbReference>
<dbReference type="RefSeq" id="XP_039127091.1">
    <property type="nucleotide sequence ID" value="XM_039271157.1"/>
</dbReference>
<dbReference type="InterPro" id="IPR005747">
    <property type="entry name" value="MutS2"/>
</dbReference>
<reference evidence="12" key="1">
    <citation type="submission" date="2025-05" db="UniProtKB">
        <authorList>
            <consortium name="RefSeq"/>
        </authorList>
    </citation>
    <scope>NUCLEOTIDE SEQUENCE [LARGE SCALE GENOMIC DNA]</scope>
</reference>
<dbReference type="GO" id="GO:0030983">
    <property type="term" value="F:mismatched DNA binding"/>
    <property type="evidence" value="ECO:0007669"/>
    <property type="project" value="InterPro"/>
</dbReference>
<feature type="region of interest" description="Disordered" evidence="10">
    <location>
        <begin position="816"/>
        <end position="837"/>
    </location>
</feature>